<protein>
    <submittedName>
        <fullName evidence="3">WD40-like beta Propeller</fullName>
    </submittedName>
</protein>
<dbReference type="Pfam" id="PF07676">
    <property type="entry name" value="PD40"/>
    <property type="match status" value="6"/>
</dbReference>
<dbReference type="InterPro" id="IPR011659">
    <property type="entry name" value="WD40"/>
</dbReference>
<evidence type="ECO:0000313" key="3">
    <source>
        <dbReference type="EMBL" id="SPF45452.1"/>
    </source>
</evidence>
<reference evidence="4" key="1">
    <citation type="submission" date="2018-02" db="EMBL/GenBank/DDBJ databases">
        <authorList>
            <person name="Hausmann B."/>
        </authorList>
    </citation>
    <scope>NUCLEOTIDE SEQUENCE [LARGE SCALE GENOMIC DNA]</scope>
    <source>
        <strain evidence="4">Peat soil MAG SbA1</strain>
    </source>
</reference>
<dbReference type="SUPFAM" id="SSF69304">
    <property type="entry name" value="Tricorn protease N-terminal domain"/>
    <property type="match status" value="1"/>
</dbReference>
<proteinExistence type="inferred from homology"/>
<dbReference type="Gene3D" id="2.120.10.30">
    <property type="entry name" value="TolB, C-terminal domain"/>
    <property type="match status" value="3"/>
</dbReference>
<name>A0A2U3L0P4_9BACT</name>
<organism evidence="3 4">
    <name type="scientific">Candidatus Sulfotelmatobacter kueseliae</name>
    <dbReference type="NCBI Taxonomy" id="2042962"/>
    <lineage>
        <taxon>Bacteria</taxon>
        <taxon>Pseudomonadati</taxon>
        <taxon>Acidobacteriota</taxon>
        <taxon>Terriglobia</taxon>
        <taxon>Terriglobales</taxon>
        <taxon>Candidatus Korobacteraceae</taxon>
        <taxon>Candidatus Sulfotelmatobacter</taxon>
    </lineage>
</organism>
<keyword evidence="2" id="KW-0732">Signal</keyword>
<accession>A0A2U3L0P4</accession>
<feature type="chain" id="PRO_5015682188" evidence="2">
    <location>
        <begin position="18"/>
        <end position="358"/>
    </location>
</feature>
<dbReference type="PANTHER" id="PTHR36842">
    <property type="entry name" value="PROTEIN TOLB HOMOLOG"/>
    <property type="match status" value="1"/>
</dbReference>
<dbReference type="PANTHER" id="PTHR36842:SF1">
    <property type="entry name" value="PROTEIN TOLB"/>
    <property type="match status" value="1"/>
</dbReference>
<gene>
    <name evidence="3" type="ORF">SBA1_60006</name>
</gene>
<evidence type="ECO:0000256" key="1">
    <source>
        <dbReference type="ARBA" id="ARBA00009820"/>
    </source>
</evidence>
<evidence type="ECO:0000313" key="4">
    <source>
        <dbReference type="Proteomes" id="UP000238701"/>
    </source>
</evidence>
<dbReference type="EMBL" id="OMOD01000155">
    <property type="protein sequence ID" value="SPF45452.1"/>
    <property type="molecule type" value="Genomic_DNA"/>
</dbReference>
<comment type="similarity">
    <text evidence="1">Belongs to the TolB family.</text>
</comment>
<dbReference type="OrthoDB" id="108903at2"/>
<sequence length="358" mass="39254">MHCVRFALVVSSLLAVAALPGARAQSANPPDLATPQEKHLQNVHQLTFGGQNAEAYFSADGKKIIFQSSHGDVKCDQIFIMNIDGSDQHMVSTGKGRTTCSYFYPDGKKILYSSTHLASPECPPRPDFSKGYVWAVYAGYDIFTANPDGSNLKQLTTTPGYDAEATISLDGKKIVFTSVRHGDLDIYSMDADGTHVRQLTDELGYDGGPTFSPDRKWIVYRAYHPKTAQEIADYKELLTQNLIRPTSLEIWIMKADGSGKRQITNLGAASFGPAFTADGKKIIFSSNYDPETHATGGMGNFELWLINPDGSGLERVTYSDGFDGFPMFSADGKKLVWASNRNAKAPHETNIFVADWVP</sequence>
<feature type="signal peptide" evidence="2">
    <location>
        <begin position="1"/>
        <end position="17"/>
    </location>
</feature>
<dbReference type="Proteomes" id="UP000238701">
    <property type="component" value="Unassembled WGS sequence"/>
</dbReference>
<evidence type="ECO:0000256" key="2">
    <source>
        <dbReference type="SAM" id="SignalP"/>
    </source>
</evidence>
<dbReference type="AlphaFoldDB" id="A0A2U3L0P4"/>
<dbReference type="InterPro" id="IPR011042">
    <property type="entry name" value="6-blade_b-propeller_TolB-like"/>
</dbReference>